<sequence length="274" mass="26916">MRASLAAGLVLGGLGLAGLSACGADEGPSAVDLTHVHGIAVDPVDPGTVLIATHEGLVAWDGDETARVGGISSDLMGFAVGGDRLYASGHPGEDEAGPGNLGLLSSGDDGASWAEVSLGGTVDFDALDAWDGGVVGFDGASGSVLVSEDEGASWTTVATDAAVADLAADDGRIVATTGNGPQLSTDGGATFTPLPDAPLLVLVDLAPDGTLVGVGVDGVLRTSEDLSTWTEGAAVDGELRALAAGPDGHVWVATSEGLERSSDGGATLETVTTW</sequence>
<keyword evidence="3" id="KW-1185">Reference proteome</keyword>
<evidence type="ECO:0000313" key="2">
    <source>
        <dbReference type="EMBL" id="MCM0619260.1"/>
    </source>
</evidence>
<comment type="caution">
    <text evidence="2">The sequence shown here is derived from an EMBL/GenBank/DDBJ whole genome shotgun (WGS) entry which is preliminary data.</text>
</comment>
<dbReference type="PROSITE" id="PS51257">
    <property type="entry name" value="PROKAR_LIPOPROTEIN"/>
    <property type="match status" value="1"/>
</dbReference>
<dbReference type="Proteomes" id="UP001139485">
    <property type="component" value="Unassembled WGS sequence"/>
</dbReference>
<dbReference type="AlphaFoldDB" id="A0A9X2D4Q7"/>
<feature type="chain" id="PRO_5040906979" description="Exo-alpha-sialidase" evidence="1">
    <location>
        <begin position="24"/>
        <end position="274"/>
    </location>
</feature>
<name>A0A9X2D4Q7_9ACTN</name>
<dbReference type="RefSeq" id="WP_250826127.1">
    <property type="nucleotide sequence ID" value="NZ_JAMOIL010000002.1"/>
</dbReference>
<organism evidence="2 3">
    <name type="scientific">Nocardioides bruguierae</name>
    <dbReference type="NCBI Taxonomy" id="2945102"/>
    <lineage>
        <taxon>Bacteria</taxon>
        <taxon>Bacillati</taxon>
        <taxon>Actinomycetota</taxon>
        <taxon>Actinomycetes</taxon>
        <taxon>Propionibacteriales</taxon>
        <taxon>Nocardioidaceae</taxon>
        <taxon>Nocardioides</taxon>
    </lineage>
</organism>
<accession>A0A9X2D4Q7</accession>
<dbReference type="EMBL" id="JAMOIL010000002">
    <property type="protein sequence ID" value="MCM0619260.1"/>
    <property type="molecule type" value="Genomic_DNA"/>
</dbReference>
<evidence type="ECO:0000256" key="1">
    <source>
        <dbReference type="SAM" id="SignalP"/>
    </source>
</evidence>
<dbReference type="InterPro" id="IPR054817">
    <property type="entry name" value="Glycosyl_F510_1955-like"/>
</dbReference>
<reference evidence="2" key="1">
    <citation type="submission" date="2022-05" db="EMBL/GenBank/DDBJ databases">
        <authorList>
            <person name="Tuo L."/>
        </authorList>
    </citation>
    <scope>NUCLEOTIDE SEQUENCE</scope>
    <source>
        <strain evidence="2">BSK12Z-4</strain>
    </source>
</reference>
<keyword evidence="1" id="KW-0732">Signal</keyword>
<evidence type="ECO:0008006" key="4">
    <source>
        <dbReference type="Google" id="ProtNLM"/>
    </source>
</evidence>
<dbReference type="NCBIfam" id="NF045728">
    <property type="entry name" value="glycosyl_F510_1955"/>
    <property type="match status" value="1"/>
</dbReference>
<protein>
    <recommendedName>
        <fullName evidence="4">Exo-alpha-sialidase</fullName>
    </recommendedName>
</protein>
<dbReference type="Gene3D" id="2.130.10.10">
    <property type="entry name" value="YVTN repeat-like/Quinoprotein amine dehydrogenase"/>
    <property type="match status" value="1"/>
</dbReference>
<dbReference type="InterPro" id="IPR015943">
    <property type="entry name" value="WD40/YVTN_repeat-like_dom_sf"/>
</dbReference>
<feature type="signal peptide" evidence="1">
    <location>
        <begin position="1"/>
        <end position="23"/>
    </location>
</feature>
<proteinExistence type="predicted"/>
<dbReference type="SUPFAM" id="SSF110296">
    <property type="entry name" value="Oligoxyloglucan reducing end-specific cellobiohydrolase"/>
    <property type="match status" value="1"/>
</dbReference>
<gene>
    <name evidence="2" type="ORF">M8330_02980</name>
</gene>
<evidence type="ECO:0000313" key="3">
    <source>
        <dbReference type="Proteomes" id="UP001139485"/>
    </source>
</evidence>